<protein>
    <recommendedName>
        <fullName evidence="2">histidine kinase</fullName>
        <ecNumber evidence="2">2.7.13.3</ecNumber>
    </recommendedName>
</protein>
<dbReference type="PROSITE" id="PS50112">
    <property type="entry name" value="PAS"/>
    <property type="match status" value="1"/>
</dbReference>
<dbReference type="PANTHER" id="PTHR43065:SF10">
    <property type="entry name" value="PEROXIDE STRESS-ACTIVATED HISTIDINE KINASE MAK3"/>
    <property type="match status" value="1"/>
</dbReference>
<dbReference type="InterPro" id="IPR000014">
    <property type="entry name" value="PAS"/>
</dbReference>
<dbReference type="GO" id="GO:0000155">
    <property type="term" value="F:phosphorelay sensor kinase activity"/>
    <property type="evidence" value="ECO:0007669"/>
    <property type="project" value="InterPro"/>
</dbReference>
<dbReference type="SMART" id="SM00387">
    <property type="entry name" value="HATPase_c"/>
    <property type="match status" value="1"/>
</dbReference>
<keyword evidence="4" id="KW-0808">Transferase</keyword>
<dbReference type="SMART" id="SM00091">
    <property type="entry name" value="PAS"/>
    <property type="match status" value="1"/>
</dbReference>
<reference evidence="12" key="1">
    <citation type="submission" date="2016-11" db="EMBL/GenBank/DDBJ databases">
        <authorList>
            <person name="Varghese N."/>
            <person name="Submissions S."/>
        </authorList>
    </citation>
    <scope>NUCLEOTIDE SEQUENCE [LARGE SCALE GENOMIC DNA]</scope>
    <source>
        <strain evidence="12">DSM 22363</strain>
    </source>
</reference>
<evidence type="ECO:0000256" key="2">
    <source>
        <dbReference type="ARBA" id="ARBA00012438"/>
    </source>
</evidence>
<sequence length="357" mass="38742">MHELPATEQIFSGLPDALILVDPDHLITKVNPAAEQFLGTSAKNLVGQPVQQQIQFGDGRLASALEDADANLAARRMAVSVRGTKSGFVDFSIQTLPNNPVWRIISLSPLPSDGPENVDESGGSNEFSIRAPDILGHEIKNPLAAIKGAAQLLDRSISEEQKNLTAMIKLEVERIATLMDRVQGLTATQPAKVEAINVHSLIDRARQSVETGSRRQIRITDEFDPSLPDVLVDPDAMLQILTNLLSNAVDATNNLDEPMVRVITRYSFGASFSAQGTKQPVRLPIEIMVRDNGPGVPAELEQDIFSPFVSTKADGQGLGLALVRKLIGDMNGRIRYERLADAGLTQFVLFLPIATQD</sequence>
<dbReference type="RefSeq" id="WP_074205524.1">
    <property type="nucleotide sequence ID" value="NZ_FSQW01000002.1"/>
</dbReference>
<dbReference type="Gene3D" id="3.30.565.10">
    <property type="entry name" value="Histidine kinase-like ATPase, C-terminal domain"/>
    <property type="match status" value="1"/>
</dbReference>
<evidence type="ECO:0000313" key="12">
    <source>
        <dbReference type="Proteomes" id="UP000185192"/>
    </source>
</evidence>
<evidence type="ECO:0000256" key="1">
    <source>
        <dbReference type="ARBA" id="ARBA00000085"/>
    </source>
</evidence>
<dbReference type="InterPro" id="IPR004358">
    <property type="entry name" value="Sig_transdc_His_kin-like_C"/>
</dbReference>
<accession>A0A1N6FQM4</accession>
<dbReference type="PANTHER" id="PTHR43065">
    <property type="entry name" value="SENSOR HISTIDINE KINASE"/>
    <property type="match status" value="1"/>
</dbReference>
<proteinExistence type="predicted"/>
<dbReference type="EMBL" id="FSQW01000002">
    <property type="protein sequence ID" value="SIN97596.1"/>
    <property type="molecule type" value="Genomic_DNA"/>
</dbReference>
<dbReference type="Pfam" id="PF02518">
    <property type="entry name" value="HATPase_c"/>
    <property type="match status" value="1"/>
</dbReference>
<evidence type="ECO:0000259" key="10">
    <source>
        <dbReference type="PROSITE" id="PS50112"/>
    </source>
</evidence>
<dbReference type="PRINTS" id="PR00344">
    <property type="entry name" value="BCTRLSENSOR"/>
</dbReference>
<keyword evidence="3" id="KW-0597">Phosphoprotein</keyword>
<keyword evidence="12" id="KW-1185">Reference proteome</keyword>
<dbReference type="InterPro" id="IPR003594">
    <property type="entry name" value="HATPase_dom"/>
</dbReference>
<dbReference type="InterPro" id="IPR036097">
    <property type="entry name" value="HisK_dim/P_sf"/>
</dbReference>
<dbReference type="NCBIfam" id="TIGR00229">
    <property type="entry name" value="sensory_box"/>
    <property type="match status" value="1"/>
</dbReference>
<dbReference type="Pfam" id="PF00512">
    <property type="entry name" value="HisKA"/>
    <property type="match status" value="1"/>
</dbReference>
<dbReference type="Pfam" id="PF00989">
    <property type="entry name" value="PAS"/>
    <property type="match status" value="1"/>
</dbReference>
<evidence type="ECO:0000259" key="9">
    <source>
        <dbReference type="PROSITE" id="PS50109"/>
    </source>
</evidence>
<dbReference type="CDD" id="cd00082">
    <property type="entry name" value="HisKA"/>
    <property type="match status" value="1"/>
</dbReference>
<keyword evidence="6 11" id="KW-0418">Kinase</keyword>
<dbReference type="GO" id="GO:0006355">
    <property type="term" value="P:regulation of DNA-templated transcription"/>
    <property type="evidence" value="ECO:0007669"/>
    <property type="project" value="InterPro"/>
</dbReference>
<feature type="domain" description="Histidine kinase" evidence="9">
    <location>
        <begin position="134"/>
        <end position="355"/>
    </location>
</feature>
<evidence type="ECO:0000256" key="6">
    <source>
        <dbReference type="ARBA" id="ARBA00022777"/>
    </source>
</evidence>
<dbReference type="STRING" id="1123272.SAMN02745824_2502"/>
<dbReference type="Gene3D" id="1.10.287.130">
    <property type="match status" value="1"/>
</dbReference>
<dbReference type="Gene3D" id="3.30.450.20">
    <property type="entry name" value="PAS domain"/>
    <property type="match status" value="1"/>
</dbReference>
<gene>
    <name evidence="11" type="ORF">SAMN02745824_2502</name>
</gene>
<dbReference type="PROSITE" id="PS50109">
    <property type="entry name" value="HIS_KIN"/>
    <property type="match status" value="1"/>
</dbReference>
<evidence type="ECO:0000256" key="5">
    <source>
        <dbReference type="ARBA" id="ARBA00022741"/>
    </source>
</evidence>
<dbReference type="InterPro" id="IPR035965">
    <property type="entry name" value="PAS-like_dom_sf"/>
</dbReference>
<keyword evidence="8" id="KW-0902">Two-component regulatory system</keyword>
<dbReference type="EC" id="2.7.13.3" evidence="2"/>
<comment type="catalytic activity">
    <reaction evidence="1">
        <text>ATP + protein L-histidine = ADP + protein N-phospho-L-histidine.</text>
        <dbReference type="EC" id="2.7.13.3"/>
    </reaction>
</comment>
<organism evidence="11 12">
    <name type="scientific">Parasphingorhabdus marina DSM 22363</name>
    <dbReference type="NCBI Taxonomy" id="1123272"/>
    <lineage>
        <taxon>Bacteria</taxon>
        <taxon>Pseudomonadati</taxon>
        <taxon>Pseudomonadota</taxon>
        <taxon>Alphaproteobacteria</taxon>
        <taxon>Sphingomonadales</taxon>
        <taxon>Sphingomonadaceae</taxon>
        <taxon>Parasphingorhabdus</taxon>
    </lineage>
</organism>
<evidence type="ECO:0000313" key="11">
    <source>
        <dbReference type="EMBL" id="SIN97596.1"/>
    </source>
</evidence>
<dbReference type="CDD" id="cd00130">
    <property type="entry name" value="PAS"/>
    <property type="match status" value="1"/>
</dbReference>
<evidence type="ECO:0000256" key="8">
    <source>
        <dbReference type="ARBA" id="ARBA00023012"/>
    </source>
</evidence>
<keyword evidence="7" id="KW-0067">ATP-binding</keyword>
<dbReference type="SUPFAM" id="SSF47384">
    <property type="entry name" value="Homodimeric domain of signal transducing histidine kinase"/>
    <property type="match status" value="1"/>
</dbReference>
<dbReference type="SUPFAM" id="SSF55785">
    <property type="entry name" value="PYP-like sensor domain (PAS domain)"/>
    <property type="match status" value="1"/>
</dbReference>
<evidence type="ECO:0000256" key="7">
    <source>
        <dbReference type="ARBA" id="ARBA00022840"/>
    </source>
</evidence>
<dbReference type="InterPro" id="IPR036890">
    <property type="entry name" value="HATPase_C_sf"/>
</dbReference>
<dbReference type="OrthoDB" id="9789238at2"/>
<dbReference type="AlphaFoldDB" id="A0A1N6FQM4"/>
<name>A0A1N6FQM4_9SPHN</name>
<feature type="domain" description="PAS" evidence="10">
    <location>
        <begin position="3"/>
        <end position="48"/>
    </location>
</feature>
<dbReference type="InterPro" id="IPR013767">
    <property type="entry name" value="PAS_fold"/>
</dbReference>
<dbReference type="SUPFAM" id="SSF55874">
    <property type="entry name" value="ATPase domain of HSP90 chaperone/DNA topoisomerase II/histidine kinase"/>
    <property type="match status" value="1"/>
</dbReference>
<dbReference type="GO" id="GO:0005524">
    <property type="term" value="F:ATP binding"/>
    <property type="evidence" value="ECO:0007669"/>
    <property type="project" value="UniProtKB-KW"/>
</dbReference>
<dbReference type="InterPro" id="IPR003661">
    <property type="entry name" value="HisK_dim/P_dom"/>
</dbReference>
<dbReference type="SMART" id="SM00388">
    <property type="entry name" value="HisKA"/>
    <property type="match status" value="1"/>
</dbReference>
<evidence type="ECO:0000256" key="3">
    <source>
        <dbReference type="ARBA" id="ARBA00022553"/>
    </source>
</evidence>
<dbReference type="InterPro" id="IPR005467">
    <property type="entry name" value="His_kinase_dom"/>
</dbReference>
<evidence type="ECO:0000256" key="4">
    <source>
        <dbReference type="ARBA" id="ARBA00022679"/>
    </source>
</evidence>
<dbReference type="Proteomes" id="UP000185192">
    <property type="component" value="Unassembled WGS sequence"/>
</dbReference>
<keyword evidence="5" id="KW-0547">Nucleotide-binding</keyword>